<dbReference type="Proteomes" id="UP000807159">
    <property type="component" value="Chromosome 16"/>
</dbReference>
<dbReference type="AlphaFoldDB" id="A0A8T2X1E3"/>
<sequence length="164" mass="18782">LSISLITMRGWSDAHCQGTAFEQVFNRCSSLFIPVFLVSPLSHYWCGVDLINLLLIEDWGCGFPLNFDLSPIVGWLSLDHWGNVTRSEKGSALLLDLSEYLPVEVLGLASQLHLQVHRSLTIPPPSSHTCFYRLCFPPYPSMAIMQDRLRPHHSRTCWMQFWHL</sequence>
<evidence type="ECO:0000259" key="3">
    <source>
        <dbReference type="PROSITE" id="PS50237"/>
    </source>
</evidence>
<reference evidence="4" key="1">
    <citation type="journal article" date="2021" name="J. Hered.">
        <title>Genome Assembly of Salicaceae Populus deltoides (Eastern Cottonwood) I-69 Based on Nanopore Sequencing and Hi-C Technologies.</title>
        <authorList>
            <person name="Bai S."/>
            <person name="Wu H."/>
            <person name="Zhang J."/>
            <person name="Pan Z."/>
            <person name="Zhao W."/>
            <person name="Li Z."/>
            <person name="Tong C."/>
        </authorList>
    </citation>
    <scope>NUCLEOTIDE SEQUENCE</scope>
    <source>
        <tissue evidence="4">Leaf</tissue>
    </source>
</reference>
<evidence type="ECO:0000256" key="1">
    <source>
        <dbReference type="ARBA" id="ARBA00022786"/>
    </source>
</evidence>
<keyword evidence="5" id="KW-1185">Reference proteome</keyword>
<accession>A0A8T2X1E3</accession>
<keyword evidence="1 2" id="KW-0833">Ubl conjugation pathway</keyword>
<evidence type="ECO:0000313" key="5">
    <source>
        <dbReference type="Proteomes" id="UP000807159"/>
    </source>
</evidence>
<evidence type="ECO:0000256" key="2">
    <source>
        <dbReference type="PROSITE-ProRule" id="PRU00104"/>
    </source>
</evidence>
<dbReference type="InterPro" id="IPR035983">
    <property type="entry name" value="Hect_E3_ubiquitin_ligase"/>
</dbReference>
<feature type="active site" description="Glycyl thioester intermediate" evidence="2">
    <location>
        <position position="130"/>
    </location>
</feature>
<name>A0A8T2X1E3_POPDE</name>
<dbReference type="EMBL" id="JACEGQ020000016">
    <property type="protein sequence ID" value="KAH8485961.1"/>
    <property type="molecule type" value="Genomic_DNA"/>
</dbReference>
<feature type="non-terminal residue" evidence="4">
    <location>
        <position position="164"/>
    </location>
</feature>
<evidence type="ECO:0000313" key="4">
    <source>
        <dbReference type="EMBL" id="KAH8485961.1"/>
    </source>
</evidence>
<dbReference type="PROSITE" id="PS50237">
    <property type="entry name" value="HECT"/>
    <property type="match status" value="1"/>
</dbReference>
<organism evidence="4 5">
    <name type="scientific">Populus deltoides</name>
    <name type="common">Eastern poplar</name>
    <name type="synonym">Eastern cottonwood</name>
    <dbReference type="NCBI Taxonomy" id="3696"/>
    <lineage>
        <taxon>Eukaryota</taxon>
        <taxon>Viridiplantae</taxon>
        <taxon>Streptophyta</taxon>
        <taxon>Embryophyta</taxon>
        <taxon>Tracheophyta</taxon>
        <taxon>Spermatophyta</taxon>
        <taxon>Magnoliopsida</taxon>
        <taxon>eudicotyledons</taxon>
        <taxon>Gunneridae</taxon>
        <taxon>Pentapetalae</taxon>
        <taxon>rosids</taxon>
        <taxon>fabids</taxon>
        <taxon>Malpighiales</taxon>
        <taxon>Salicaceae</taxon>
        <taxon>Saliceae</taxon>
        <taxon>Populus</taxon>
    </lineage>
</organism>
<protein>
    <recommendedName>
        <fullName evidence="3">HECT domain-containing protein</fullName>
    </recommendedName>
</protein>
<feature type="non-terminal residue" evidence="4">
    <location>
        <position position="1"/>
    </location>
</feature>
<gene>
    <name evidence="4" type="ORF">H0E87_027414</name>
</gene>
<dbReference type="Gene3D" id="3.30.2410.10">
    <property type="entry name" value="Hect, E3 ligase catalytic domain"/>
    <property type="match status" value="1"/>
</dbReference>
<dbReference type="InterPro" id="IPR000569">
    <property type="entry name" value="HECT_dom"/>
</dbReference>
<feature type="domain" description="HECT" evidence="3">
    <location>
        <begin position="125"/>
        <end position="149"/>
    </location>
</feature>
<comment type="caution">
    <text evidence="4">The sequence shown here is derived from an EMBL/GenBank/DDBJ whole genome shotgun (WGS) entry which is preliminary data.</text>
</comment>
<dbReference type="GO" id="GO:0004842">
    <property type="term" value="F:ubiquitin-protein transferase activity"/>
    <property type="evidence" value="ECO:0007669"/>
    <property type="project" value="InterPro"/>
</dbReference>
<proteinExistence type="predicted"/>
<dbReference type="Pfam" id="PF00632">
    <property type="entry name" value="HECT"/>
    <property type="match status" value="1"/>
</dbReference>
<dbReference type="SUPFAM" id="SSF56204">
    <property type="entry name" value="Hect, E3 ligase catalytic domain"/>
    <property type="match status" value="1"/>
</dbReference>